<evidence type="ECO:0000313" key="3">
    <source>
        <dbReference type="Proteomes" id="UP000824136"/>
    </source>
</evidence>
<proteinExistence type="predicted"/>
<dbReference type="InterPro" id="IPR010026">
    <property type="entry name" value="Phage_holin_LL-H"/>
</dbReference>
<gene>
    <name evidence="2" type="ORF">IAC39_07585</name>
</gene>
<comment type="caution">
    <text evidence="2">The sequence shown here is derived from an EMBL/GenBank/DDBJ whole genome shotgun (WGS) entry which is preliminary data.</text>
</comment>
<dbReference type="EMBL" id="DVLL01000023">
    <property type="protein sequence ID" value="HIT59553.1"/>
    <property type="molecule type" value="Genomic_DNA"/>
</dbReference>
<sequence>MGLFGEFISEYGTAILYTAVTAIAGYLGIVIKRLCERYINDKTKQTVARTVVRAVEQLYKELDGEEKLGKAIESISQILSEKGINITELELRMLIESAVEEFNESFGNSKETALP</sequence>
<reference evidence="2" key="1">
    <citation type="submission" date="2020-10" db="EMBL/GenBank/DDBJ databases">
        <authorList>
            <person name="Gilroy R."/>
        </authorList>
    </citation>
    <scope>NUCLEOTIDE SEQUENCE</scope>
    <source>
        <strain evidence="2">CHK33-4379</strain>
    </source>
</reference>
<keyword evidence="1" id="KW-0472">Membrane</keyword>
<accession>A0A9D1GVK1</accession>
<dbReference type="Proteomes" id="UP000824136">
    <property type="component" value="Unassembled WGS sequence"/>
</dbReference>
<reference evidence="2" key="2">
    <citation type="journal article" date="2021" name="PeerJ">
        <title>Extensive microbial diversity within the chicken gut microbiome revealed by metagenomics and culture.</title>
        <authorList>
            <person name="Gilroy R."/>
            <person name="Ravi A."/>
            <person name="Getino M."/>
            <person name="Pursley I."/>
            <person name="Horton D.L."/>
            <person name="Alikhan N.F."/>
            <person name="Baker D."/>
            <person name="Gharbi K."/>
            <person name="Hall N."/>
            <person name="Watson M."/>
            <person name="Adriaenssens E.M."/>
            <person name="Foster-Nyarko E."/>
            <person name="Jarju S."/>
            <person name="Secka A."/>
            <person name="Antonio M."/>
            <person name="Oren A."/>
            <person name="Chaudhuri R.R."/>
            <person name="La Ragione R."/>
            <person name="Hildebrand F."/>
            <person name="Pallen M.J."/>
        </authorList>
    </citation>
    <scope>NUCLEOTIDE SEQUENCE</scope>
    <source>
        <strain evidence="2">CHK33-4379</strain>
    </source>
</reference>
<keyword evidence="1" id="KW-0812">Transmembrane</keyword>
<feature type="transmembrane region" description="Helical" evidence="1">
    <location>
        <begin position="14"/>
        <end position="35"/>
    </location>
</feature>
<evidence type="ECO:0000313" key="2">
    <source>
        <dbReference type="EMBL" id="HIT59553.1"/>
    </source>
</evidence>
<evidence type="ECO:0000256" key="1">
    <source>
        <dbReference type="SAM" id="Phobius"/>
    </source>
</evidence>
<keyword evidence="1" id="KW-1133">Transmembrane helix</keyword>
<dbReference type="NCBIfam" id="TIGR01673">
    <property type="entry name" value="holin_LLH"/>
    <property type="match status" value="1"/>
</dbReference>
<dbReference type="AlphaFoldDB" id="A0A9D1GVK1"/>
<protein>
    <submittedName>
        <fullName evidence="2">Phage holin</fullName>
    </submittedName>
</protein>
<dbReference type="Pfam" id="PF09682">
    <property type="entry name" value="Phage_holin_6_1"/>
    <property type="match status" value="1"/>
</dbReference>
<organism evidence="2 3">
    <name type="scientific">Candidatus Faeciplasma pullistercoris</name>
    <dbReference type="NCBI Taxonomy" id="2840800"/>
    <lineage>
        <taxon>Bacteria</taxon>
        <taxon>Bacillati</taxon>
        <taxon>Bacillota</taxon>
        <taxon>Clostridia</taxon>
        <taxon>Eubacteriales</taxon>
        <taxon>Oscillospiraceae</taxon>
        <taxon>Oscillospiraceae incertae sedis</taxon>
        <taxon>Candidatus Faeciplasma</taxon>
    </lineage>
</organism>
<name>A0A9D1GVK1_9FIRM</name>